<comment type="caution">
    <text evidence="1">The sequence shown here is derived from an EMBL/GenBank/DDBJ whole genome shotgun (WGS) entry which is preliminary data.</text>
</comment>
<name>A0A0V1KGW1_9BILA</name>
<protein>
    <submittedName>
        <fullName evidence="1">Uncharacterized protein</fullName>
    </submittedName>
</protein>
<reference evidence="1 2" key="1">
    <citation type="submission" date="2015-05" db="EMBL/GenBank/DDBJ databases">
        <title>Evolution of Trichinella species and genotypes.</title>
        <authorList>
            <person name="Korhonen P.K."/>
            <person name="Edoardo P."/>
            <person name="Giuseppe L.R."/>
            <person name="Gasser R.B."/>
        </authorList>
    </citation>
    <scope>NUCLEOTIDE SEQUENCE [LARGE SCALE GENOMIC DNA]</scope>
    <source>
        <strain evidence="1">ISS10</strain>
    </source>
</reference>
<dbReference type="AlphaFoldDB" id="A0A0V1KGW1"/>
<proteinExistence type="predicted"/>
<dbReference type="EMBL" id="JYDW01003419">
    <property type="protein sequence ID" value="KRZ46432.1"/>
    <property type="molecule type" value="Genomic_DNA"/>
</dbReference>
<sequence length="49" mass="5486">MPGYRRWPLQAPYPPFLRVLATASLKDSWGEPPTFNPGTAMKRGVQVSL</sequence>
<gene>
    <name evidence="1" type="ORF">T02_12507</name>
</gene>
<accession>A0A0V1KGW1</accession>
<evidence type="ECO:0000313" key="2">
    <source>
        <dbReference type="Proteomes" id="UP000054721"/>
    </source>
</evidence>
<evidence type="ECO:0000313" key="1">
    <source>
        <dbReference type="EMBL" id="KRZ46432.1"/>
    </source>
</evidence>
<dbReference type="Proteomes" id="UP000054721">
    <property type="component" value="Unassembled WGS sequence"/>
</dbReference>
<organism evidence="1 2">
    <name type="scientific">Trichinella nativa</name>
    <dbReference type="NCBI Taxonomy" id="6335"/>
    <lineage>
        <taxon>Eukaryota</taxon>
        <taxon>Metazoa</taxon>
        <taxon>Ecdysozoa</taxon>
        <taxon>Nematoda</taxon>
        <taxon>Enoplea</taxon>
        <taxon>Dorylaimia</taxon>
        <taxon>Trichinellida</taxon>
        <taxon>Trichinellidae</taxon>
        <taxon>Trichinella</taxon>
    </lineage>
</organism>
<keyword evidence="2" id="KW-1185">Reference proteome</keyword>